<dbReference type="SUPFAM" id="SSF51351">
    <property type="entry name" value="Triosephosphate isomerase (TIM)"/>
    <property type="match status" value="1"/>
</dbReference>
<gene>
    <name evidence="5" type="ORF">CUMW_225030</name>
</gene>
<dbReference type="Pfam" id="PF00121">
    <property type="entry name" value="TIM"/>
    <property type="match status" value="1"/>
</dbReference>
<dbReference type="GO" id="GO:0019563">
    <property type="term" value="P:glycerol catabolic process"/>
    <property type="evidence" value="ECO:0007669"/>
    <property type="project" value="TreeGrafter"/>
</dbReference>
<dbReference type="GO" id="GO:0046166">
    <property type="term" value="P:glyceraldehyde-3-phosphate biosynthetic process"/>
    <property type="evidence" value="ECO:0007669"/>
    <property type="project" value="TreeGrafter"/>
</dbReference>
<sequence>MPIITLNQSATTYTTQTLAGGPFLTLVQTASVQISIEAITEIRRYCIWALPIEDFGPFSEPFARKISNWDNVVLAYEPVWVIGTRKVAVPAQAQEVHAELRKWLKDNVNAEVAASTRIIYRATSKKWQQLENERLKETTGLGSFAGYLLRMGVYLLEFY</sequence>
<dbReference type="PANTHER" id="PTHR21139:SF37">
    <property type="entry name" value="OS01G0841600 PROTEIN"/>
    <property type="match status" value="1"/>
</dbReference>
<reference evidence="5 6" key="1">
    <citation type="journal article" date="2017" name="Front. Genet.">
        <title>Draft sequencing of the heterozygous diploid genome of Satsuma (Citrus unshiu Marc.) using a hybrid assembly approach.</title>
        <authorList>
            <person name="Shimizu T."/>
            <person name="Tanizawa Y."/>
            <person name="Mochizuki T."/>
            <person name="Nagasaki H."/>
            <person name="Yoshioka T."/>
            <person name="Toyoda A."/>
            <person name="Fujiyama A."/>
            <person name="Kaminuma E."/>
            <person name="Nakamura Y."/>
        </authorList>
    </citation>
    <scope>NUCLEOTIDE SEQUENCE [LARGE SCALE GENOMIC DNA]</scope>
    <source>
        <strain evidence="6">cv. Miyagawa wase</strain>
    </source>
</reference>
<evidence type="ECO:0000256" key="1">
    <source>
        <dbReference type="ARBA" id="ARBA00007422"/>
    </source>
</evidence>
<dbReference type="EMBL" id="BDQV01000348">
    <property type="protein sequence ID" value="GAY63375.1"/>
    <property type="molecule type" value="Genomic_DNA"/>
</dbReference>
<keyword evidence="3" id="KW-0413">Isomerase</keyword>
<dbReference type="PROSITE" id="PS51440">
    <property type="entry name" value="TIM_2"/>
    <property type="match status" value="1"/>
</dbReference>
<organism evidence="5 6">
    <name type="scientific">Citrus unshiu</name>
    <name type="common">Satsuma mandarin</name>
    <name type="synonym">Citrus nobilis var. unshiu</name>
    <dbReference type="NCBI Taxonomy" id="55188"/>
    <lineage>
        <taxon>Eukaryota</taxon>
        <taxon>Viridiplantae</taxon>
        <taxon>Streptophyta</taxon>
        <taxon>Embryophyta</taxon>
        <taxon>Tracheophyta</taxon>
        <taxon>Spermatophyta</taxon>
        <taxon>Magnoliopsida</taxon>
        <taxon>eudicotyledons</taxon>
        <taxon>Gunneridae</taxon>
        <taxon>Pentapetalae</taxon>
        <taxon>rosids</taxon>
        <taxon>malvids</taxon>
        <taxon>Sapindales</taxon>
        <taxon>Rutaceae</taxon>
        <taxon>Aurantioideae</taxon>
        <taxon>Citrus</taxon>
    </lineage>
</organism>
<evidence type="ECO:0000313" key="5">
    <source>
        <dbReference type="EMBL" id="GAY63375.1"/>
    </source>
</evidence>
<comment type="caution">
    <text evidence="5">The sequence shown here is derived from an EMBL/GenBank/DDBJ whole genome shotgun (WGS) entry which is preliminary data.</text>
</comment>
<dbReference type="GO" id="GO:0006096">
    <property type="term" value="P:glycolytic process"/>
    <property type="evidence" value="ECO:0007669"/>
    <property type="project" value="TreeGrafter"/>
</dbReference>
<accession>A0A2H5QGP1</accession>
<evidence type="ECO:0000256" key="2">
    <source>
        <dbReference type="ARBA" id="ARBA00011738"/>
    </source>
</evidence>
<evidence type="ECO:0000256" key="3">
    <source>
        <dbReference type="ARBA" id="ARBA00023235"/>
    </source>
</evidence>
<comment type="similarity">
    <text evidence="1">Belongs to the triosephosphate isomerase family.</text>
</comment>
<dbReference type="GO" id="GO:0006094">
    <property type="term" value="P:gluconeogenesis"/>
    <property type="evidence" value="ECO:0007669"/>
    <property type="project" value="TreeGrafter"/>
</dbReference>
<dbReference type="InterPro" id="IPR013785">
    <property type="entry name" value="Aldolase_TIM"/>
</dbReference>
<dbReference type="STRING" id="55188.A0A2H5QGP1"/>
<dbReference type="Gene3D" id="3.20.20.70">
    <property type="entry name" value="Aldolase class I"/>
    <property type="match status" value="1"/>
</dbReference>
<dbReference type="GO" id="GO:0004807">
    <property type="term" value="F:triose-phosphate isomerase activity"/>
    <property type="evidence" value="ECO:0007669"/>
    <property type="project" value="InterPro"/>
</dbReference>
<comment type="pathway">
    <text evidence="4">Carbohydrate biosynthesis.</text>
</comment>
<evidence type="ECO:0000256" key="4">
    <source>
        <dbReference type="ARBA" id="ARBA00024331"/>
    </source>
</evidence>
<protein>
    <submittedName>
        <fullName evidence="5">Uncharacterized protein</fullName>
    </submittedName>
</protein>
<comment type="subunit">
    <text evidence="2">Homodimer.</text>
</comment>
<name>A0A2H5QGP1_CITUN</name>
<evidence type="ECO:0000313" key="6">
    <source>
        <dbReference type="Proteomes" id="UP000236630"/>
    </source>
</evidence>
<dbReference type="AlphaFoldDB" id="A0A2H5QGP1"/>
<dbReference type="Proteomes" id="UP000236630">
    <property type="component" value="Unassembled WGS sequence"/>
</dbReference>
<dbReference type="PANTHER" id="PTHR21139">
    <property type="entry name" value="TRIOSEPHOSPHATE ISOMERASE"/>
    <property type="match status" value="1"/>
</dbReference>
<dbReference type="InterPro" id="IPR035990">
    <property type="entry name" value="TIM_sf"/>
</dbReference>
<proteinExistence type="inferred from homology"/>
<dbReference type="InterPro" id="IPR000652">
    <property type="entry name" value="Triosephosphate_isomerase"/>
</dbReference>
<keyword evidence="6" id="KW-1185">Reference proteome</keyword>
<dbReference type="GO" id="GO:0005829">
    <property type="term" value="C:cytosol"/>
    <property type="evidence" value="ECO:0007669"/>
    <property type="project" value="TreeGrafter"/>
</dbReference>